<evidence type="ECO:0000313" key="2">
    <source>
        <dbReference type="EMBL" id="KUG03203.1"/>
    </source>
</evidence>
<evidence type="ECO:0000256" key="1">
    <source>
        <dbReference type="SAM" id="Phobius"/>
    </source>
</evidence>
<accession>A0A0W8E4D8</accession>
<name>A0A0W8E4D8_9ZZZZ</name>
<dbReference type="EMBL" id="LNQE01001888">
    <property type="protein sequence ID" value="KUG03203.1"/>
    <property type="molecule type" value="Genomic_DNA"/>
</dbReference>
<feature type="transmembrane region" description="Helical" evidence="1">
    <location>
        <begin position="12"/>
        <end position="40"/>
    </location>
</feature>
<organism evidence="2">
    <name type="scientific">hydrocarbon metagenome</name>
    <dbReference type="NCBI Taxonomy" id="938273"/>
    <lineage>
        <taxon>unclassified sequences</taxon>
        <taxon>metagenomes</taxon>
        <taxon>ecological metagenomes</taxon>
    </lineage>
</organism>
<keyword evidence="1" id="KW-0812">Transmembrane</keyword>
<keyword evidence="1" id="KW-0472">Membrane</keyword>
<dbReference type="AlphaFoldDB" id="A0A0W8E4D8"/>
<keyword evidence="1" id="KW-1133">Transmembrane helix</keyword>
<proteinExistence type="predicted"/>
<comment type="caution">
    <text evidence="2">The sequence shown here is derived from an EMBL/GenBank/DDBJ whole genome shotgun (WGS) entry which is preliminary data.</text>
</comment>
<sequence>MKTATVPIFTNLYVVAWSLINFLLLALLIAVPIVCIVLLVKMNRRLKWMEAEMQKMSEGKQE</sequence>
<reference evidence="2" key="1">
    <citation type="journal article" date="2015" name="Proc. Natl. Acad. Sci. U.S.A.">
        <title>Networks of energetic and metabolic interactions define dynamics in microbial communities.</title>
        <authorList>
            <person name="Embree M."/>
            <person name="Liu J.K."/>
            <person name="Al-Bassam M.M."/>
            <person name="Zengler K."/>
        </authorList>
    </citation>
    <scope>NUCLEOTIDE SEQUENCE</scope>
</reference>
<gene>
    <name evidence="2" type="ORF">ASZ90_019302</name>
</gene>
<protein>
    <submittedName>
        <fullName evidence="2">Uncharacterized protein</fullName>
    </submittedName>
</protein>